<dbReference type="EMBL" id="JAGDQJ010000041">
    <property type="protein sequence ID" value="MBO1628295.1"/>
    <property type="molecule type" value="Genomic_DNA"/>
</dbReference>
<reference evidence="1 2" key="1">
    <citation type="submission" date="2021-03" db="EMBL/GenBank/DDBJ databases">
        <title>Identification of novel Bacillus strains.</title>
        <authorList>
            <person name="Xiao Z."/>
            <person name="Li Y."/>
            <person name="Shen J."/>
        </authorList>
    </citation>
    <scope>NUCLEOTIDE SEQUENCE [LARGE SCALE GENOMIC DNA]</scope>
    <source>
        <strain evidence="1 2">SY8</strain>
    </source>
</reference>
<accession>A0ABS3P5I2</accession>
<dbReference type="Proteomes" id="UP000677611">
    <property type="component" value="Unassembled WGS sequence"/>
</dbReference>
<evidence type="ECO:0000313" key="2">
    <source>
        <dbReference type="Proteomes" id="UP000677611"/>
    </source>
</evidence>
<protein>
    <submittedName>
        <fullName evidence="1">Uncharacterized protein</fullName>
    </submittedName>
</protein>
<name>A0ABS3P5I2_9BACI</name>
<proteinExistence type="predicted"/>
<organism evidence="1 2">
    <name type="scientific">Bacillus arachidis</name>
    <dbReference type="NCBI Taxonomy" id="2819290"/>
    <lineage>
        <taxon>Bacteria</taxon>
        <taxon>Bacillati</taxon>
        <taxon>Bacillota</taxon>
        <taxon>Bacilli</taxon>
        <taxon>Bacillales</taxon>
        <taxon>Bacillaceae</taxon>
        <taxon>Bacillus</taxon>
    </lineage>
</organism>
<sequence length="160" mass="19086">MDNLNTMVEKLLNEIDEDFRSIEKYNKKQSEVLDKQEKKIKETATTLLPIMRKIKSNMYFFTAKENNLIARTRRGPILKFDNIEDLLYVFSVDSEMPMIVDLNNEDNVKYISYDKLLREVEFTQIMENLLSVLTFTDSIKKQYQNTINQFETELTKYENL</sequence>
<evidence type="ECO:0000313" key="1">
    <source>
        <dbReference type="EMBL" id="MBO1628295.1"/>
    </source>
</evidence>
<gene>
    <name evidence="1" type="ORF">J4P90_24435</name>
</gene>
<comment type="caution">
    <text evidence="1">The sequence shown here is derived from an EMBL/GenBank/DDBJ whole genome shotgun (WGS) entry which is preliminary data.</text>
</comment>
<keyword evidence="2" id="KW-1185">Reference proteome</keyword>
<dbReference type="RefSeq" id="WP_208019357.1">
    <property type="nucleotide sequence ID" value="NZ_JAGDQJ010000041.1"/>
</dbReference>